<dbReference type="Pfam" id="PF06891">
    <property type="entry name" value="P2_Phage_GpR"/>
    <property type="match status" value="1"/>
</dbReference>
<organism evidence="1">
    <name type="scientific">Serratia marcescens</name>
    <dbReference type="NCBI Taxonomy" id="615"/>
    <lineage>
        <taxon>Bacteria</taxon>
        <taxon>Pseudomonadati</taxon>
        <taxon>Pseudomonadota</taxon>
        <taxon>Gammaproteobacteria</taxon>
        <taxon>Enterobacterales</taxon>
        <taxon>Yersiniaceae</taxon>
        <taxon>Serratia</taxon>
    </lineage>
</organism>
<evidence type="ECO:0000313" key="1">
    <source>
        <dbReference type="EMBL" id="SAY41525.1"/>
    </source>
</evidence>
<reference evidence="1" key="1">
    <citation type="submission" date="2016-05" db="EMBL/GenBank/DDBJ databases">
        <authorList>
            <person name="Cock P.J.A."/>
            <person name="Cock P.J.A."/>
        </authorList>
    </citation>
    <scope>NUCLEOTIDE SEQUENCE</scope>
    <source>
        <strain evidence="1">PWN146_assembly</strain>
    </source>
</reference>
<dbReference type="InterPro" id="IPR009678">
    <property type="entry name" value="Phage_tail_completion_R"/>
</dbReference>
<proteinExistence type="predicted"/>
<dbReference type="AlphaFoldDB" id="A0A1C3H8Z2"/>
<protein>
    <submittedName>
        <fullName evidence="1">P2 phage tail completion protein R (GpR)</fullName>
    </submittedName>
</protein>
<gene>
    <name evidence="1" type="ORF">PWN146_00181</name>
</gene>
<name>A0A1C3H8Z2_SERMA</name>
<dbReference type="EMBL" id="LT575490">
    <property type="protein sequence ID" value="SAY41525.1"/>
    <property type="molecule type" value="Genomic_DNA"/>
</dbReference>
<sequence>MLKPEQLRATLLNTVPILQQNPERLRLGIANGRVVSTLATSLSFEYRYQLNLALDGPSADDDLVIVTVLAWLRSHQPDLFANPEKRKNDFSFQRDIETPNQLTVRLQLTERILVEMRDSALHIIPQADPPEPENVIRFTQVYLHGELLSEFRQP</sequence>
<accession>A0A1C3H8Z2</accession>